<dbReference type="PANTHER" id="PTHR21060">
    <property type="entry name" value="ACETATE KINASE"/>
    <property type="match status" value="1"/>
</dbReference>
<dbReference type="HAMAP" id="MF_00020">
    <property type="entry name" value="Acetate_kinase"/>
    <property type="match status" value="1"/>
</dbReference>
<dbReference type="Proteomes" id="UP000663651">
    <property type="component" value="Chromosome"/>
</dbReference>
<proteinExistence type="inferred from homology"/>
<feature type="binding site" evidence="6">
    <location>
        <position position="91"/>
    </location>
    <ligand>
        <name>substrate</name>
    </ligand>
</feature>
<comment type="cofactor">
    <cofactor evidence="6">
        <name>Mg(2+)</name>
        <dbReference type="ChEBI" id="CHEBI:18420"/>
    </cofactor>
    <cofactor evidence="6">
        <name>Mn(2+)</name>
        <dbReference type="ChEBI" id="CHEBI:29035"/>
    </cofactor>
    <text evidence="6">Mg(2+). Can also accept Mn(2+).</text>
</comment>
<evidence type="ECO:0000256" key="7">
    <source>
        <dbReference type="RuleBase" id="RU003835"/>
    </source>
</evidence>
<keyword evidence="2 6" id="KW-0808">Transferase</keyword>
<comment type="subunit">
    <text evidence="6">Homodimer.</text>
</comment>
<keyword evidence="6" id="KW-0963">Cytoplasm</keyword>
<dbReference type="PIRSF" id="PIRSF000722">
    <property type="entry name" value="Acetate_prop_kin"/>
    <property type="match status" value="1"/>
</dbReference>
<feature type="binding site" evidence="6">
    <location>
        <position position="387"/>
    </location>
    <ligand>
        <name>Mg(2+)</name>
        <dbReference type="ChEBI" id="CHEBI:18420"/>
    </ligand>
</feature>
<dbReference type="EC" id="2.7.2.1" evidence="6"/>
<name>A0ABX7Q5I3_9BACT</name>
<evidence type="ECO:0000256" key="3">
    <source>
        <dbReference type="ARBA" id="ARBA00022741"/>
    </source>
</evidence>
<keyword evidence="4 6" id="KW-0418">Kinase</keyword>
<protein>
    <recommendedName>
        <fullName evidence="6">Acetate kinase</fullName>
        <ecNumber evidence="6">2.7.2.1</ecNumber>
    </recommendedName>
    <alternativeName>
        <fullName evidence="6">Acetokinase</fullName>
    </alternativeName>
</protein>
<keyword evidence="5 6" id="KW-0067">ATP-binding</keyword>
<dbReference type="InterPro" id="IPR043129">
    <property type="entry name" value="ATPase_NBD"/>
</dbReference>
<evidence type="ECO:0000256" key="5">
    <source>
        <dbReference type="ARBA" id="ARBA00022840"/>
    </source>
</evidence>
<accession>A0ABX7Q5I3</accession>
<evidence type="ECO:0000256" key="1">
    <source>
        <dbReference type="ARBA" id="ARBA00008748"/>
    </source>
</evidence>
<gene>
    <name evidence="6" type="primary">ackA</name>
    <name evidence="8" type="ORF">JZM60_04970</name>
</gene>
<dbReference type="PANTHER" id="PTHR21060:SF15">
    <property type="entry name" value="ACETATE KINASE-RELATED"/>
    <property type="match status" value="1"/>
</dbReference>
<dbReference type="SUPFAM" id="SSF53067">
    <property type="entry name" value="Actin-like ATPase domain"/>
    <property type="match status" value="2"/>
</dbReference>
<dbReference type="InterPro" id="IPR004372">
    <property type="entry name" value="Ac/propionate_kinase"/>
</dbReference>
<evidence type="ECO:0000313" key="9">
    <source>
        <dbReference type="Proteomes" id="UP000663651"/>
    </source>
</evidence>
<comment type="subcellular location">
    <subcellularLocation>
        <location evidence="6">Cytoplasm</location>
    </subcellularLocation>
</comment>
<comment type="pathway">
    <text evidence="6">Metabolic intermediate biosynthesis; acetyl-CoA biosynthesis; acetyl-CoA from acetate: step 1/2.</text>
</comment>
<dbReference type="EMBL" id="CP071382">
    <property type="protein sequence ID" value="QSV46634.1"/>
    <property type="molecule type" value="Genomic_DNA"/>
</dbReference>
<dbReference type="PRINTS" id="PR00471">
    <property type="entry name" value="ACETATEKNASE"/>
</dbReference>
<dbReference type="CDD" id="cd24010">
    <property type="entry name" value="ASKHA_NBD_AcK_PK"/>
    <property type="match status" value="1"/>
</dbReference>
<dbReference type="RefSeq" id="WP_207164413.1">
    <property type="nucleotide sequence ID" value="NZ_CP071382.1"/>
</dbReference>
<comment type="function">
    <text evidence="6">Catalyzes the formation of acetyl phosphate from acetate and ATP. Can also catalyze the reverse reaction.</text>
</comment>
<keyword evidence="9" id="KW-1185">Reference proteome</keyword>
<feature type="binding site" evidence="6">
    <location>
        <begin position="208"/>
        <end position="212"/>
    </location>
    <ligand>
        <name>ATP</name>
        <dbReference type="ChEBI" id="CHEBI:30616"/>
    </ligand>
</feature>
<comment type="catalytic activity">
    <reaction evidence="6">
        <text>acetate + ATP = acetyl phosphate + ADP</text>
        <dbReference type="Rhea" id="RHEA:11352"/>
        <dbReference type="ChEBI" id="CHEBI:22191"/>
        <dbReference type="ChEBI" id="CHEBI:30089"/>
        <dbReference type="ChEBI" id="CHEBI:30616"/>
        <dbReference type="ChEBI" id="CHEBI:456216"/>
        <dbReference type="EC" id="2.7.2.1"/>
    </reaction>
</comment>
<feature type="binding site" evidence="6">
    <location>
        <position position="7"/>
    </location>
    <ligand>
        <name>Mg(2+)</name>
        <dbReference type="ChEBI" id="CHEBI:18420"/>
    </ligand>
</feature>
<feature type="site" description="Transition state stabilizer" evidence="6">
    <location>
        <position position="241"/>
    </location>
</feature>
<dbReference type="InterPro" id="IPR023865">
    <property type="entry name" value="Aliphatic_acid_kinase_CS"/>
</dbReference>
<evidence type="ECO:0000313" key="8">
    <source>
        <dbReference type="EMBL" id="QSV46634.1"/>
    </source>
</evidence>
<comment type="similarity">
    <text evidence="1 6 7">Belongs to the acetokinase family.</text>
</comment>
<feature type="site" description="Transition state stabilizer" evidence="6">
    <location>
        <position position="180"/>
    </location>
</feature>
<dbReference type="GO" id="GO:0016301">
    <property type="term" value="F:kinase activity"/>
    <property type="evidence" value="ECO:0007669"/>
    <property type="project" value="UniProtKB-KW"/>
</dbReference>
<evidence type="ECO:0000256" key="4">
    <source>
        <dbReference type="ARBA" id="ARBA00022777"/>
    </source>
</evidence>
<dbReference type="PROSITE" id="PS01076">
    <property type="entry name" value="ACETATE_KINASE_2"/>
    <property type="match status" value="1"/>
</dbReference>
<evidence type="ECO:0000256" key="2">
    <source>
        <dbReference type="ARBA" id="ARBA00022679"/>
    </source>
</evidence>
<evidence type="ECO:0000256" key="6">
    <source>
        <dbReference type="HAMAP-Rule" id="MF_00020"/>
    </source>
</evidence>
<reference evidence="8 9" key="1">
    <citation type="submission" date="2021-03" db="EMBL/GenBank/DDBJ databases">
        <title>Geobacter metallireducens gen. nov. sp. nov., a microorganism capable of coupling the complete oxidation of organic compounds to the reduction of iron and other metals.</title>
        <authorList>
            <person name="Li Y."/>
        </authorList>
    </citation>
    <scope>NUCLEOTIDE SEQUENCE [LARGE SCALE GENOMIC DNA]</scope>
    <source>
        <strain evidence="8 9">Jerry-YX</strain>
    </source>
</reference>
<keyword evidence="3 6" id="KW-0547">Nucleotide-binding</keyword>
<sequence length="408" mass="44623">MRILILNCRGYSIYFRLFDWSTRTVLARGDVDRIELGDSCITMEVPGHDPYHLESDCPTFGAGVALIISALTHPLEGPLQRVEQITAVGHRVAHGGEQFSASIPIDGEVISAVRSFEELAPLHIPANLAGIEGALEVLPDIPHVAVFDSAFHQTMPLHAYLYPLPWEWYEKHGVRRYGFHGASHCYAARRGAALLERKPAQCNLVTIHIGNGLSLCAVEGGRSIDTSMGLTPLEGTMMGTRCGSIDPGIPPFIMQEEQLTARDMERILNQRSGATGITGMKLERPAVLERAINGDERCLMAIDMQAYSIKKHIGGYIAALGRVDALVFSTASGEGEWIVREKALAGMEIFGIRLDRERNRAARSVDREERISADGSPVAVYVIPTEEEMVYAEEVAAVMNGTGLMTCP</sequence>
<feature type="active site" description="Proton donor/acceptor" evidence="6">
    <location>
        <position position="148"/>
    </location>
</feature>
<dbReference type="InterPro" id="IPR000890">
    <property type="entry name" value="Aliphatic_acid_kin_short-chain"/>
</dbReference>
<dbReference type="Gene3D" id="3.30.420.40">
    <property type="match status" value="2"/>
</dbReference>
<dbReference type="Pfam" id="PF00871">
    <property type="entry name" value="Acetate_kinase"/>
    <property type="match status" value="1"/>
</dbReference>
<organism evidence="8 9">
    <name type="scientific">Geobacter benzoatilyticus</name>
    <dbReference type="NCBI Taxonomy" id="2815309"/>
    <lineage>
        <taxon>Bacteria</taxon>
        <taxon>Pseudomonadati</taxon>
        <taxon>Thermodesulfobacteriota</taxon>
        <taxon>Desulfuromonadia</taxon>
        <taxon>Geobacterales</taxon>
        <taxon>Geobacteraceae</taxon>
        <taxon>Geobacter</taxon>
    </lineage>
</organism>
<dbReference type="NCBIfam" id="TIGR00016">
    <property type="entry name" value="ackA"/>
    <property type="match status" value="1"/>
</dbReference>
<keyword evidence="6" id="KW-0460">Magnesium</keyword>
<keyword evidence="6" id="KW-0479">Metal-binding</keyword>
<comment type="caution">
    <text evidence="6">Lacks conserved residue(s) required for the propagation of feature annotation.</text>
</comment>